<dbReference type="PIRSF" id="PIRSF019345">
    <property type="entry name" value="ScpB"/>
    <property type="match status" value="1"/>
</dbReference>
<dbReference type="SUPFAM" id="SSF46785">
    <property type="entry name" value="Winged helix' DNA-binding domain"/>
    <property type="match status" value="2"/>
</dbReference>
<dbReference type="GO" id="GO:0051301">
    <property type="term" value="P:cell division"/>
    <property type="evidence" value="ECO:0007669"/>
    <property type="project" value="UniProtKB-KW"/>
</dbReference>
<dbReference type="Pfam" id="PF04079">
    <property type="entry name" value="SMC_ScpB"/>
    <property type="match status" value="1"/>
</dbReference>
<dbReference type="GO" id="GO:0051304">
    <property type="term" value="P:chromosome separation"/>
    <property type="evidence" value="ECO:0007669"/>
    <property type="project" value="InterPro"/>
</dbReference>
<dbReference type="Gene3D" id="1.10.10.10">
    <property type="entry name" value="Winged helix-like DNA-binding domain superfamily/Winged helix DNA-binding domain"/>
    <property type="match status" value="2"/>
</dbReference>
<evidence type="ECO:0000256" key="3">
    <source>
        <dbReference type="ARBA" id="ARBA00022829"/>
    </source>
</evidence>
<evidence type="ECO:0000256" key="2">
    <source>
        <dbReference type="ARBA" id="ARBA00022618"/>
    </source>
</evidence>
<keyword evidence="3" id="KW-0159">Chromosome partition</keyword>
<comment type="caution">
    <text evidence="5">The sequence shown here is derived from an EMBL/GenBank/DDBJ whole genome shotgun (WGS) entry which is preliminary data.</text>
</comment>
<accession>A0A2R7Y1N7</accession>
<keyword evidence="2" id="KW-0132">Cell division</keyword>
<proteinExistence type="predicted"/>
<dbReference type="PANTHER" id="PTHR34298">
    <property type="entry name" value="SEGREGATION AND CONDENSATION PROTEIN B"/>
    <property type="match status" value="1"/>
</dbReference>
<dbReference type="InterPro" id="IPR036390">
    <property type="entry name" value="WH_DNA-bd_sf"/>
</dbReference>
<evidence type="ECO:0000256" key="4">
    <source>
        <dbReference type="ARBA" id="ARBA00023306"/>
    </source>
</evidence>
<organism evidence="5 6">
    <name type="scientific">Candidatus Terraquivivens tikiterensis</name>
    <dbReference type="NCBI Taxonomy" id="1980982"/>
    <lineage>
        <taxon>Archaea</taxon>
        <taxon>Nitrososphaerota</taxon>
        <taxon>Candidatus Wolframiiraptoraceae</taxon>
        <taxon>Candidatus Terraquivivens</taxon>
    </lineage>
</organism>
<dbReference type="InterPro" id="IPR036388">
    <property type="entry name" value="WH-like_DNA-bd_sf"/>
</dbReference>
<dbReference type="InterPro" id="IPR005234">
    <property type="entry name" value="ScpB_csome_segregation"/>
</dbReference>
<evidence type="ECO:0000313" key="5">
    <source>
        <dbReference type="EMBL" id="PUA31460.1"/>
    </source>
</evidence>
<dbReference type="EMBL" id="NDWU01000017">
    <property type="protein sequence ID" value="PUA31460.1"/>
    <property type="molecule type" value="Genomic_DNA"/>
</dbReference>
<name>A0A2R7Y1N7_9ARCH</name>
<protein>
    <submittedName>
        <fullName evidence="5">SMC-Scp complex subunit ScpB</fullName>
    </submittedName>
</protein>
<keyword evidence="4" id="KW-0131">Cell cycle</keyword>
<dbReference type="NCBIfam" id="TIGR00281">
    <property type="entry name" value="SMC-Scp complex subunit ScpB"/>
    <property type="match status" value="1"/>
</dbReference>
<gene>
    <name evidence="5" type="ORF">B9J98_06325</name>
</gene>
<dbReference type="Proteomes" id="UP000244066">
    <property type="component" value="Unassembled WGS sequence"/>
</dbReference>
<keyword evidence="1" id="KW-0963">Cytoplasm</keyword>
<evidence type="ECO:0000313" key="6">
    <source>
        <dbReference type="Proteomes" id="UP000244066"/>
    </source>
</evidence>
<sequence>MSPKKARAMDEKNKAWIRAVIESLLYASDKPVELQKLMSAVGTTSKHVIKEIISEISTEYESSNHPFRIKRLDGDRYFLCLAPEYSDIVRRYVKRPLLSTALLKTLSFIAYHQPVSQAALAAARGKEAYKHVRQLIEKGLVEAEKSGRTLLLRTTQLFADYFNLKNNPSEIKKYIDSMLERSPDKS</sequence>
<dbReference type="PANTHER" id="PTHR34298:SF2">
    <property type="entry name" value="SEGREGATION AND CONDENSATION PROTEIN B"/>
    <property type="match status" value="1"/>
</dbReference>
<evidence type="ECO:0000256" key="1">
    <source>
        <dbReference type="ARBA" id="ARBA00022490"/>
    </source>
</evidence>
<reference evidence="5 6" key="1">
    <citation type="submission" date="2017-04" db="EMBL/GenBank/DDBJ databases">
        <title>Draft Aigarchaeota genome from a New Zealand hot spring.</title>
        <authorList>
            <person name="Reysenbach A.-L."/>
            <person name="Donaho J.A."/>
            <person name="Gerhart J."/>
            <person name="Kelley J.F."/>
            <person name="Kouba K."/>
            <person name="Podar M."/>
            <person name="Stott M."/>
        </authorList>
    </citation>
    <scope>NUCLEOTIDE SEQUENCE [LARGE SCALE GENOMIC DNA]</scope>
    <source>
        <strain evidence="5">NZ13_MG1</strain>
    </source>
</reference>
<dbReference type="AlphaFoldDB" id="A0A2R7Y1N7"/>